<name>A0A319DT40_ASPSB</name>
<evidence type="ECO:0000256" key="2">
    <source>
        <dbReference type="ARBA" id="ARBA00022692"/>
    </source>
</evidence>
<keyword evidence="7" id="KW-1185">Reference proteome</keyword>
<evidence type="ECO:0000256" key="3">
    <source>
        <dbReference type="ARBA" id="ARBA00022989"/>
    </source>
</evidence>
<reference evidence="6 7" key="1">
    <citation type="submission" date="2018-02" db="EMBL/GenBank/DDBJ databases">
        <title>The genomes of Aspergillus section Nigri reveals drivers in fungal speciation.</title>
        <authorList>
            <consortium name="DOE Joint Genome Institute"/>
            <person name="Vesth T.C."/>
            <person name="Nybo J."/>
            <person name="Theobald S."/>
            <person name="Brandl J."/>
            <person name="Frisvad J.C."/>
            <person name="Nielsen K.F."/>
            <person name="Lyhne E.K."/>
            <person name="Kogle M.E."/>
            <person name="Kuo A."/>
            <person name="Riley R."/>
            <person name="Clum A."/>
            <person name="Nolan M."/>
            <person name="Lipzen A."/>
            <person name="Salamov A."/>
            <person name="Henrissat B."/>
            <person name="Wiebenga A."/>
            <person name="De vries R.P."/>
            <person name="Grigoriev I.V."/>
            <person name="Mortensen U.H."/>
            <person name="Andersen M.R."/>
            <person name="Baker S.E."/>
        </authorList>
    </citation>
    <scope>NUCLEOTIDE SEQUENCE [LARGE SCALE GENOMIC DNA]</scope>
    <source>
        <strain evidence="6 7">CBS 121057</strain>
    </source>
</reference>
<keyword evidence="3 5" id="KW-1133">Transmembrane helix</keyword>
<evidence type="ECO:0000256" key="4">
    <source>
        <dbReference type="ARBA" id="ARBA00023136"/>
    </source>
</evidence>
<comment type="subcellular location">
    <subcellularLocation>
        <location evidence="1">Membrane</location>
        <topology evidence="1">Multi-pass membrane protein</topology>
    </subcellularLocation>
</comment>
<sequence length="404" mass="44487">MLEKFMRAKEDRPTPPEVYNMRLYLTVMAISMSLLVFGYDTSFIGTTLEIPSFTRDFGLDQMSSGEKSDTTGNLTSVFSVGAFFGSLFMFFIFELFGRRVSLLIADGLSILGAVLCTAANGNLDVGFVKAQLDIERALTSEGEKHSLWQYLGAAFKEARMKGIRNRFGLVVMMTIFQAWGGAVAINYYSPTIFRSIGLENTTLWTGVYGVIKSVSAIIYFIFFIEAAGRKWPWIISCIGCGICMYFLGAYIHIVNPESGTPQSASQEAAGKAAAAAIMIYGFVWSFGANGLPLIIASEIFTPSLRSVSGPFAGMSVWLWSFVVTKVEPYMFDNMGTGGFGVYFFFGTMLFCSTVYAYFFIHETKGLRTDQMDALFGAVNGQVVDYEEEAMQEKGGGVEMVETVV</sequence>
<feature type="transmembrane region" description="Helical" evidence="5">
    <location>
        <begin position="21"/>
        <end position="39"/>
    </location>
</feature>
<dbReference type="PANTHER" id="PTHR48022:SF60">
    <property type="entry name" value="MAJOR FACILITATOR SUPERFAMILY (MFS) PROFILE DOMAIN-CONTAINING PROTEIN"/>
    <property type="match status" value="1"/>
</dbReference>
<evidence type="ECO:0000313" key="7">
    <source>
        <dbReference type="Proteomes" id="UP000248423"/>
    </source>
</evidence>
<feature type="transmembrane region" description="Helical" evidence="5">
    <location>
        <begin position="74"/>
        <end position="93"/>
    </location>
</feature>
<dbReference type="InterPro" id="IPR036259">
    <property type="entry name" value="MFS_trans_sf"/>
</dbReference>
<dbReference type="GO" id="GO:0016020">
    <property type="term" value="C:membrane"/>
    <property type="evidence" value="ECO:0007669"/>
    <property type="project" value="UniProtKB-SubCell"/>
</dbReference>
<evidence type="ECO:0000256" key="1">
    <source>
        <dbReference type="ARBA" id="ARBA00004141"/>
    </source>
</evidence>
<dbReference type="STRING" id="1448318.A0A319DT40"/>
<organism evidence="6 7">
    <name type="scientific">Aspergillus sclerotiicarbonarius (strain CBS 121057 / IBT 28362)</name>
    <dbReference type="NCBI Taxonomy" id="1448318"/>
    <lineage>
        <taxon>Eukaryota</taxon>
        <taxon>Fungi</taxon>
        <taxon>Dikarya</taxon>
        <taxon>Ascomycota</taxon>
        <taxon>Pezizomycotina</taxon>
        <taxon>Eurotiomycetes</taxon>
        <taxon>Eurotiomycetidae</taxon>
        <taxon>Eurotiales</taxon>
        <taxon>Aspergillaceae</taxon>
        <taxon>Aspergillus</taxon>
        <taxon>Aspergillus subgen. Circumdati</taxon>
    </lineage>
</organism>
<dbReference type="Proteomes" id="UP000248423">
    <property type="component" value="Unassembled WGS sequence"/>
</dbReference>
<feature type="transmembrane region" description="Helical" evidence="5">
    <location>
        <begin position="201"/>
        <end position="224"/>
    </location>
</feature>
<protein>
    <submittedName>
        <fullName evidence="6">General substrate transporter</fullName>
    </submittedName>
</protein>
<dbReference type="InterPro" id="IPR005828">
    <property type="entry name" value="MFS_sugar_transport-like"/>
</dbReference>
<feature type="transmembrane region" description="Helical" evidence="5">
    <location>
        <begin position="231"/>
        <end position="253"/>
    </location>
</feature>
<dbReference type="AlphaFoldDB" id="A0A319DT40"/>
<dbReference type="SUPFAM" id="SSF103473">
    <property type="entry name" value="MFS general substrate transporter"/>
    <property type="match status" value="2"/>
</dbReference>
<dbReference type="PANTHER" id="PTHR48022">
    <property type="entry name" value="PLASTIDIC GLUCOSE TRANSPORTER 4"/>
    <property type="match status" value="1"/>
</dbReference>
<feature type="transmembrane region" description="Helical" evidence="5">
    <location>
        <begin position="339"/>
        <end position="360"/>
    </location>
</feature>
<evidence type="ECO:0000256" key="5">
    <source>
        <dbReference type="SAM" id="Phobius"/>
    </source>
</evidence>
<gene>
    <name evidence="6" type="ORF">BO78DRAFT_424077</name>
</gene>
<evidence type="ECO:0000313" key="6">
    <source>
        <dbReference type="EMBL" id="PYI00881.1"/>
    </source>
</evidence>
<keyword evidence="4 5" id="KW-0472">Membrane</keyword>
<feature type="transmembrane region" description="Helical" evidence="5">
    <location>
        <begin position="167"/>
        <end position="189"/>
    </location>
</feature>
<feature type="transmembrane region" description="Helical" evidence="5">
    <location>
        <begin position="307"/>
        <end position="324"/>
    </location>
</feature>
<dbReference type="Pfam" id="PF00083">
    <property type="entry name" value="Sugar_tr"/>
    <property type="match status" value="2"/>
</dbReference>
<dbReference type="VEuPathDB" id="FungiDB:BO78DRAFT_424077"/>
<accession>A0A319DT40</accession>
<dbReference type="GO" id="GO:0005351">
    <property type="term" value="F:carbohydrate:proton symporter activity"/>
    <property type="evidence" value="ECO:0007669"/>
    <property type="project" value="TreeGrafter"/>
</dbReference>
<dbReference type="Gene3D" id="1.20.1250.20">
    <property type="entry name" value="MFS general substrate transporter like domains"/>
    <property type="match status" value="2"/>
</dbReference>
<keyword evidence="2 5" id="KW-0812">Transmembrane</keyword>
<feature type="transmembrane region" description="Helical" evidence="5">
    <location>
        <begin position="273"/>
        <end position="295"/>
    </location>
</feature>
<dbReference type="InterPro" id="IPR050360">
    <property type="entry name" value="MFS_Sugar_Transporters"/>
</dbReference>
<proteinExistence type="predicted"/>
<dbReference type="EMBL" id="KZ826432">
    <property type="protein sequence ID" value="PYI00881.1"/>
    <property type="molecule type" value="Genomic_DNA"/>
</dbReference>
<dbReference type="OrthoDB" id="508119at2759"/>